<evidence type="ECO:0000313" key="6">
    <source>
        <dbReference type="Proteomes" id="UP000317371"/>
    </source>
</evidence>
<dbReference type="GO" id="GO:0016887">
    <property type="term" value="F:ATP hydrolysis activity"/>
    <property type="evidence" value="ECO:0007669"/>
    <property type="project" value="InterPro"/>
</dbReference>
<dbReference type="SUPFAM" id="SSF52540">
    <property type="entry name" value="P-loop containing nucleoside triphosphate hydrolases"/>
    <property type="match status" value="1"/>
</dbReference>
<reference evidence="5 6" key="1">
    <citation type="submission" date="2019-06" db="EMBL/GenBank/DDBJ databases">
        <title>Genome sequence of Litorilinea aerophila BAA-2444.</title>
        <authorList>
            <person name="Maclea K.S."/>
            <person name="Maurais E.G."/>
            <person name="Iannazzi L.C."/>
        </authorList>
    </citation>
    <scope>NUCLEOTIDE SEQUENCE [LARGE SCALE GENOMIC DNA]</scope>
    <source>
        <strain evidence="5 6">ATCC BAA-2444</strain>
    </source>
</reference>
<comment type="caution">
    <text evidence="5">The sequence shown here is derived from an EMBL/GenBank/DDBJ whole genome shotgun (WGS) entry which is preliminary data.</text>
</comment>
<dbReference type="InParanoid" id="A0A540VH85"/>
<dbReference type="Proteomes" id="UP000317371">
    <property type="component" value="Unassembled WGS sequence"/>
</dbReference>
<dbReference type="AlphaFoldDB" id="A0A540VH85"/>
<dbReference type="PANTHER" id="PTHR43038">
    <property type="entry name" value="ATP-BINDING CASSETTE, SUB-FAMILY H, MEMBER 1"/>
    <property type="match status" value="1"/>
</dbReference>
<dbReference type="InterPro" id="IPR017871">
    <property type="entry name" value="ABC_transporter-like_CS"/>
</dbReference>
<dbReference type="PROSITE" id="PS50893">
    <property type="entry name" value="ABC_TRANSPORTER_2"/>
    <property type="match status" value="1"/>
</dbReference>
<organism evidence="5 6">
    <name type="scientific">Litorilinea aerophila</name>
    <dbReference type="NCBI Taxonomy" id="1204385"/>
    <lineage>
        <taxon>Bacteria</taxon>
        <taxon>Bacillati</taxon>
        <taxon>Chloroflexota</taxon>
        <taxon>Caldilineae</taxon>
        <taxon>Caldilineales</taxon>
        <taxon>Caldilineaceae</taxon>
        <taxon>Litorilinea</taxon>
    </lineage>
</organism>
<keyword evidence="3 5" id="KW-0067">ATP-binding</keyword>
<feature type="domain" description="ABC transporter" evidence="4">
    <location>
        <begin position="11"/>
        <end position="240"/>
    </location>
</feature>
<dbReference type="InterPro" id="IPR003439">
    <property type="entry name" value="ABC_transporter-like_ATP-bd"/>
</dbReference>
<dbReference type="InterPro" id="IPR003593">
    <property type="entry name" value="AAA+_ATPase"/>
</dbReference>
<evidence type="ECO:0000259" key="4">
    <source>
        <dbReference type="PROSITE" id="PS50893"/>
    </source>
</evidence>
<proteinExistence type="predicted"/>
<dbReference type="Gene3D" id="3.40.50.300">
    <property type="entry name" value="P-loop containing nucleotide triphosphate hydrolases"/>
    <property type="match status" value="1"/>
</dbReference>
<dbReference type="GO" id="GO:0005524">
    <property type="term" value="F:ATP binding"/>
    <property type="evidence" value="ECO:0007669"/>
    <property type="project" value="UniProtKB-KW"/>
</dbReference>
<accession>A0A540VH85</accession>
<keyword evidence="1" id="KW-0813">Transport</keyword>
<gene>
    <name evidence="5" type="ORF">FKZ61_09305</name>
</gene>
<dbReference type="PANTHER" id="PTHR43038:SF3">
    <property type="entry name" value="ABC TRANSPORTER G FAMILY MEMBER 20 ISOFORM X1"/>
    <property type="match status" value="1"/>
</dbReference>
<keyword evidence="2" id="KW-0547">Nucleotide-binding</keyword>
<evidence type="ECO:0000256" key="3">
    <source>
        <dbReference type="ARBA" id="ARBA00022840"/>
    </source>
</evidence>
<dbReference type="Pfam" id="PF00005">
    <property type="entry name" value="ABC_tran"/>
    <property type="match status" value="1"/>
</dbReference>
<sequence length="319" mass="34977">MAPENVPENVIEVRRLTRRFGDQIAVNGVSFSVRRGEVFAFLGPNGSGKSTTIRMLCGILLPTSGEGHVLGFDIVRHSEQIKQHIGYMSQRFALYEDLSVWENLEFYAGVYNVPRGQRRARLEELVAMAGLEGRKRQLAGQLSGGWKQRLALGCAIVHRPPLLFLDEPTAGVDPVSRRHFWMMIHGLAHQGVTVFVTTHYLDEAEHANRVAMIYNGVLRALASPAELKRSALQGQLLNVRCDAPFAAATLLESLPGVHDVALHGNDIHALVDGADGVMEQIRGALEEAGITVHEIQAIPPSLEDVFISLIGSARSRENG</sequence>
<evidence type="ECO:0000256" key="2">
    <source>
        <dbReference type="ARBA" id="ARBA00022741"/>
    </source>
</evidence>
<keyword evidence="6" id="KW-1185">Reference proteome</keyword>
<dbReference type="FunCoup" id="A0A540VH85">
    <property type="interactions" value="371"/>
</dbReference>
<dbReference type="Pfam" id="PF13732">
    <property type="entry name" value="DrrA1-3_C"/>
    <property type="match status" value="1"/>
</dbReference>
<protein>
    <submittedName>
        <fullName evidence="5">ABC transporter ATP-binding protein</fullName>
    </submittedName>
</protein>
<evidence type="ECO:0000256" key="1">
    <source>
        <dbReference type="ARBA" id="ARBA00022448"/>
    </source>
</evidence>
<dbReference type="PROSITE" id="PS00211">
    <property type="entry name" value="ABC_TRANSPORTER_1"/>
    <property type="match status" value="1"/>
</dbReference>
<dbReference type="InterPro" id="IPR025302">
    <property type="entry name" value="DrrA1/2-like_C"/>
</dbReference>
<evidence type="ECO:0000313" key="5">
    <source>
        <dbReference type="EMBL" id="TQE96051.1"/>
    </source>
</evidence>
<dbReference type="EMBL" id="VIGC01000010">
    <property type="protein sequence ID" value="TQE96051.1"/>
    <property type="molecule type" value="Genomic_DNA"/>
</dbReference>
<dbReference type="SMART" id="SM00382">
    <property type="entry name" value="AAA"/>
    <property type="match status" value="1"/>
</dbReference>
<dbReference type="InterPro" id="IPR027417">
    <property type="entry name" value="P-loop_NTPase"/>
</dbReference>
<dbReference type="OrthoDB" id="9804819at2"/>
<name>A0A540VH85_9CHLR</name>